<keyword evidence="4" id="KW-0997">Cell inner membrane</keyword>
<evidence type="ECO:0000256" key="3">
    <source>
        <dbReference type="ARBA" id="ARBA00022475"/>
    </source>
</evidence>
<evidence type="ECO:0000256" key="8">
    <source>
        <dbReference type="ARBA" id="ARBA00023136"/>
    </source>
</evidence>
<reference evidence="11" key="1">
    <citation type="submission" date="2017-08" db="EMBL/GenBank/DDBJ databases">
        <title>A dynamic microbial community with high functional redundancy inhabits the cold, oxic subseafloor aquifer.</title>
        <authorList>
            <person name="Tully B.J."/>
            <person name="Wheat C.G."/>
            <person name="Glazer B.T."/>
            <person name="Huber J.A."/>
        </authorList>
    </citation>
    <scope>NUCLEOTIDE SEQUENCE [LARGE SCALE GENOMIC DNA]</scope>
</reference>
<dbReference type="InterPro" id="IPR018227">
    <property type="entry name" value="Amino_acid_transport_2"/>
</dbReference>
<dbReference type="Pfam" id="PF03222">
    <property type="entry name" value="Trp_Tyr_perm"/>
    <property type="match status" value="1"/>
</dbReference>
<evidence type="ECO:0000256" key="6">
    <source>
        <dbReference type="ARBA" id="ARBA00022970"/>
    </source>
</evidence>
<feature type="transmembrane region" description="Helical" evidence="9">
    <location>
        <begin position="270"/>
        <end position="290"/>
    </location>
</feature>
<feature type="transmembrane region" description="Helical" evidence="9">
    <location>
        <begin position="185"/>
        <end position="205"/>
    </location>
</feature>
<keyword evidence="6" id="KW-0029">Amino-acid transport</keyword>
<dbReference type="GO" id="GO:0005886">
    <property type="term" value="C:plasma membrane"/>
    <property type="evidence" value="ECO:0007669"/>
    <property type="project" value="UniProtKB-SubCell"/>
</dbReference>
<evidence type="ECO:0000256" key="1">
    <source>
        <dbReference type="ARBA" id="ARBA00004429"/>
    </source>
</evidence>
<feature type="transmembrane region" description="Helical" evidence="9">
    <location>
        <begin position="371"/>
        <end position="390"/>
    </location>
</feature>
<dbReference type="GO" id="GO:0015173">
    <property type="term" value="F:aromatic amino acid transmembrane transporter activity"/>
    <property type="evidence" value="ECO:0007669"/>
    <property type="project" value="InterPro"/>
</dbReference>
<dbReference type="InterPro" id="IPR013059">
    <property type="entry name" value="Trp_tyr_transpt"/>
</dbReference>
<dbReference type="EMBL" id="NVUK01000050">
    <property type="protein sequence ID" value="PCI75330.1"/>
    <property type="molecule type" value="Genomic_DNA"/>
</dbReference>
<keyword evidence="5 9" id="KW-0812">Transmembrane</keyword>
<keyword evidence="7 9" id="KW-1133">Transmembrane helix</keyword>
<gene>
    <name evidence="10" type="ORF">COB21_05780</name>
</gene>
<dbReference type="Proteomes" id="UP000218775">
    <property type="component" value="Unassembled WGS sequence"/>
</dbReference>
<name>A0A2A4WYF7_UNCAE</name>
<proteinExistence type="predicted"/>
<dbReference type="Gene3D" id="1.20.1740.10">
    <property type="entry name" value="Amino acid/polyamine transporter I"/>
    <property type="match status" value="1"/>
</dbReference>
<keyword evidence="3" id="KW-1003">Cell membrane</keyword>
<evidence type="ECO:0000313" key="11">
    <source>
        <dbReference type="Proteomes" id="UP000218775"/>
    </source>
</evidence>
<feature type="transmembrane region" description="Helical" evidence="9">
    <location>
        <begin position="79"/>
        <end position="99"/>
    </location>
</feature>
<evidence type="ECO:0000256" key="5">
    <source>
        <dbReference type="ARBA" id="ARBA00022692"/>
    </source>
</evidence>
<evidence type="ECO:0000256" key="7">
    <source>
        <dbReference type="ARBA" id="ARBA00022989"/>
    </source>
</evidence>
<feature type="transmembrane region" description="Helical" evidence="9">
    <location>
        <begin position="145"/>
        <end position="165"/>
    </location>
</feature>
<feature type="transmembrane region" description="Helical" evidence="9">
    <location>
        <begin position="217"/>
        <end position="239"/>
    </location>
</feature>
<dbReference type="PRINTS" id="PR00166">
    <property type="entry name" value="AROAAPRMEASE"/>
</dbReference>
<comment type="caution">
    <text evidence="10">The sequence shown here is derived from an EMBL/GenBank/DDBJ whole genome shotgun (WGS) entry which is preliminary data.</text>
</comment>
<organism evidence="10 11">
    <name type="scientific">Aerophobetes bacterium</name>
    <dbReference type="NCBI Taxonomy" id="2030807"/>
    <lineage>
        <taxon>Bacteria</taxon>
        <taxon>Candidatus Aerophobota</taxon>
    </lineage>
</organism>
<dbReference type="PANTHER" id="PTHR46997">
    <property type="entry name" value="LOW AFFINITY TRYPTOPHAN PERMEASE-RELATED"/>
    <property type="match status" value="1"/>
</dbReference>
<accession>A0A2A4WYF7</accession>
<dbReference type="PANTHER" id="PTHR46997:SF2">
    <property type="entry name" value="TYROSINE-SPECIFIC TRANSPORT SYSTEM"/>
    <property type="match status" value="1"/>
</dbReference>
<comment type="subcellular location">
    <subcellularLocation>
        <location evidence="1">Cell inner membrane</location>
        <topology evidence="1">Multi-pass membrane protein</topology>
    </subcellularLocation>
</comment>
<evidence type="ECO:0000256" key="4">
    <source>
        <dbReference type="ARBA" id="ARBA00022519"/>
    </source>
</evidence>
<keyword evidence="2" id="KW-0813">Transport</keyword>
<feature type="transmembrane region" description="Helical" evidence="9">
    <location>
        <begin position="34"/>
        <end position="58"/>
    </location>
</feature>
<dbReference type="GO" id="GO:0003333">
    <property type="term" value="P:amino acid transmembrane transport"/>
    <property type="evidence" value="ECO:0007669"/>
    <property type="project" value="InterPro"/>
</dbReference>
<evidence type="ECO:0000313" key="10">
    <source>
        <dbReference type="EMBL" id="PCI75330.1"/>
    </source>
</evidence>
<evidence type="ECO:0000256" key="9">
    <source>
        <dbReference type="SAM" id="Phobius"/>
    </source>
</evidence>
<keyword evidence="8 9" id="KW-0472">Membrane</keyword>
<protein>
    <submittedName>
        <fullName evidence="10">Tyrosine transporter</fullName>
    </submittedName>
</protein>
<feature type="transmembrane region" description="Helical" evidence="9">
    <location>
        <begin position="339"/>
        <end position="359"/>
    </location>
</feature>
<evidence type="ECO:0000256" key="2">
    <source>
        <dbReference type="ARBA" id="ARBA00022448"/>
    </source>
</evidence>
<sequence length="403" mass="44139">MGKSKLLGSVLIVMGTTIGGGVLALPITTGFMGFFPSMVLFTCCWLVMLLSAFCFLDVNLSFKMPVNLISMTQVLLGRFAKGICFVIYLFLLYSLVSAYLSGSVTLFVDFFSRALHLNISKFVASLCLPALFCVFIYLGTKGVDFINRILMLGLFVSFALLVSFIPEFVEGERLLHMDVKSFGIALPLVITSFGYHIVIPSLVTYVHHDRALLKKAIIIGSVSPLILYIIWQALVMGAVPLSGNVSLASAWVKGESVTVALSKIIHRPEVAVIGQFAVFFAIITSFLGVTMSLSDFVTDGFKLKRNTMGRFFSMLIALIPPLIFTAVSARGFIAALEYAGAFVAILLIFFPALLAWKLPRKAGYHTPLKRLMLIGLMAFAVFVVAVDILVETGFFKSTMQVYL</sequence>
<dbReference type="AlphaFoldDB" id="A0A2A4WYF7"/>
<feature type="transmembrane region" description="Helical" evidence="9">
    <location>
        <begin position="311"/>
        <end position="333"/>
    </location>
</feature>
<feature type="transmembrane region" description="Helical" evidence="9">
    <location>
        <begin position="119"/>
        <end position="138"/>
    </location>
</feature>